<name>A0ABQ0P0Q5_9PROT</name>
<protein>
    <submittedName>
        <fullName evidence="1">Uncharacterized protein</fullName>
    </submittedName>
</protein>
<dbReference type="Proteomes" id="UP001062901">
    <property type="component" value="Unassembled WGS sequence"/>
</dbReference>
<keyword evidence="2" id="KW-1185">Reference proteome</keyword>
<reference evidence="1" key="1">
    <citation type="submission" date="2013-04" db="EMBL/GenBank/DDBJ databases">
        <title>The genome sequencing project of 58 acetic acid bacteria.</title>
        <authorList>
            <person name="Okamoto-Kainuma A."/>
            <person name="Ishikawa M."/>
            <person name="Umino S."/>
            <person name="Koizumi Y."/>
            <person name="Shiwa Y."/>
            <person name="Yoshikawa H."/>
            <person name="Matsutani M."/>
            <person name="Matsushita K."/>
        </authorList>
    </citation>
    <scope>NUCLEOTIDE SEQUENCE</scope>
    <source>
        <strain evidence="1">DSM 15669</strain>
    </source>
</reference>
<organism evidence="1 2">
    <name type="scientific">Saccharibacter floricola DSM 15669</name>
    <dbReference type="NCBI Taxonomy" id="1123227"/>
    <lineage>
        <taxon>Bacteria</taxon>
        <taxon>Pseudomonadati</taxon>
        <taxon>Pseudomonadota</taxon>
        <taxon>Alphaproteobacteria</taxon>
        <taxon>Acetobacterales</taxon>
        <taxon>Acetobacteraceae</taxon>
        <taxon>Saccharibacter</taxon>
    </lineage>
</organism>
<dbReference type="EMBL" id="BAQD01000095">
    <property type="protein sequence ID" value="GBQ08417.1"/>
    <property type="molecule type" value="Genomic_DNA"/>
</dbReference>
<sequence>MFKITEMDAFSCEEWAREALGLVARSISGPDSPLLSMMASALRESFLDEEPEPVQVPKESTSKRTAEVVENVKRERAEEAKLKTVDKREDSPMNLAALLGLRIFLQLSPSEQNTALVPLMACCELKDEDGQWQPVYEDGRVSDYARATLMDARTITQLRAKAFGLHADFFTPAARSIAERMVLAAHMTGQEPATSPAPSARA</sequence>
<evidence type="ECO:0000313" key="2">
    <source>
        <dbReference type="Proteomes" id="UP001062901"/>
    </source>
</evidence>
<gene>
    <name evidence="1" type="ORF">AA15669_1772</name>
</gene>
<accession>A0ABQ0P0Q5</accession>
<evidence type="ECO:0000313" key="1">
    <source>
        <dbReference type="EMBL" id="GBQ08417.1"/>
    </source>
</evidence>
<proteinExistence type="predicted"/>
<comment type="caution">
    <text evidence="1">The sequence shown here is derived from an EMBL/GenBank/DDBJ whole genome shotgun (WGS) entry which is preliminary data.</text>
</comment>